<evidence type="ECO:0000256" key="4">
    <source>
        <dbReference type="ARBA" id="ARBA00022989"/>
    </source>
</evidence>
<accession>A0A0F9X4Y4</accession>
<feature type="transmembrane region" description="Helical" evidence="6">
    <location>
        <begin position="63"/>
        <end position="86"/>
    </location>
</feature>
<feature type="transmembrane region" description="Helical" evidence="6">
    <location>
        <begin position="7"/>
        <end position="24"/>
    </location>
</feature>
<evidence type="ECO:0000313" key="7">
    <source>
        <dbReference type="EMBL" id="KKN93896.1"/>
    </source>
</evidence>
<evidence type="ECO:0000256" key="1">
    <source>
        <dbReference type="ARBA" id="ARBA00004651"/>
    </source>
</evidence>
<keyword evidence="4 6" id="KW-1133">Transmembrane helix</keyword>
<keyword evidence="2" id="KW-1003">Cell membrane</keyword>
<evidence type="ECO:0000256" key="5">
    <source>
        <dbReference type="ARBA" id="ARBA00023136"/>
    </source>
</evidence>
<protein>
    <recommendedName>
        <fullName evidence="8">Na+/H+ antiporter subunit E</fullName>
    </recommendedName>
</protein>
<comment type="subcellular location">
    <subcellularLocation>
        <location evidence="1">Cell membrane</location>
        <topology evidence="1">Multi-pass membrane protein</topology>
    </subcellularLocation>
</comment>
<sequence length="165" mass="18963">MTYILRYLPAPMLSLILLVTWLLMVRSTAFGQVLLGVVLAIGIPLLTRQFWLPFPRVKHPIKLLRFFLCVLGDIVVANLHVSLLILSPKREPHPGFVEYPLQVKDRLAITLLANTITMTPGTVSTNIRIDQTSLLIHVLDMEDEQQLIEEIHQRYERPLKEIFEC</sequence>
<organism evidence="7">
    <name type="scientific">marine sediment metagenome</name>
    <dbReference type="NCBI Taxonomy" id="412755"/>
    <lineage>
        <taxon>unclassified sequences</taxon>
        <taxon>metagenomes</taxon>
        <taxon>ecological metagenomes</taxon>
    </lineage>
</organism>
<gene>
    <name evidence="7" type="ORF">LCGC14_0193950</name>
</gene>
<dbReference type="EMBL" id="LAZR01000083">
    <property type="protein sequence ID" value="KKN93896.1"/>
    <property type="molecule type" value="Genomic_DNA"/>
</dbReference>
<dbReference type="PIRSF" id="PIRSF019239">
    <property type="entry name" value="MrpE"/>
    <property type="match status" value="1"/>
</dbReference>
<dbReference type="PANTHER" id="PTHR34584">
    <property type="entry name" value="NA(+)/H(+) ANTIPORTER SUBUNIT E1"/>
    <property type="match status" value="1"/>
</dbReference>
<dbReference type="InterPro" id="IPR002758">
    <property type="entry name" value="Cation_antiport_E"/>
</dbReference>
<dbReference type="PANTHER" id="PTHR34584:SF1">
    <property type="entry name" value="NA(+)_H(+) ANTIPORTER SUBUNIT E1"/>
    <property type="match status" value="1"/>
</dbReference>
<keyword evidence="5 6" id="KW-0472">Membrane</keyword>
<proteinExistence type="predicted"/>
<dbReference type="NCBIfam" id="NF006518">
    <property type="entry name" value="PRK08965.1-2"/>
    <property type="match status" value="1"/>
</dbReference>
<evidence type="ECO:0000256" key="6">
    <source>
        <dbReference type="SAM" id="Phobius"/>
    </source>
</evidence>
<evidence type="ECO:0000256" key="2">
    <source>
        <dbReference type="ARBA" id="ARBA00022475"/>
    </source>
</evidence>
<dbReference type="GO" id="GO:0005886">
    <property type="term" value="C:plasma membrane"/>
    <property type="evidence" value="ECO:0007669"/>
    <property type="project" value="UniProtKB-SubCell"/>
</dbReference>
<dbReference type="Pfam" id="PF01899">
    <property type="entry name" value="MNHE"/>
    <property type="match status" value="1"/>
</dbReference>
<name>A0A0F9X4Y4_9ZZZZ</name>
<keyword evidence="3 6" id="KW-0812">Transmembrane</keyword>
<comment type="caution">
    <text evidence="7">The sequence shown here is derived from an EMBL/GenBank/DDBJ whole genome shotgun (WGS) entry which is preliminary data.</text>
</comment>
<evidence type="ECO:0000256" key="3">
    <source>
        <dbReference type="ARBA" id="ARBA00022692"/>
    </source>
</evidence>
<evidence type="ECO:0008006" key="8">
    <source>
        <dbReference type="Google" id="ProtNLM"/>
    </source>
</evidence>
<dbReference type="AlphaFoldDB" id="A0A0F9X4Y4"/>
<feature type="transmembrane region" description="Helical" evidence="6">
    <location>
        <begin position="30"/>
        <end position="51"/>
    </location>
</feature>
<dbReference type="GO" id="GO:0008324">
    <property type="term" value="F:monoatomic cation transmembrane transporter activity"/>
    <property type="evidence" value="ECO:0007669"/>
    <property type="project" value="InterPro"/>
</dbReference>
<reference evidence="7" key="1">
    <citation type="journal article" date="2015" name="Nature">
        <title>Complex archaea that bridge the gap between prokaryotes and eukaryotes.</title>
        <authorList>
            <person name="Spang A."/>
            <person name="Saw J.H."/>
            <person name="Jorgensen S.L."/>
            <person name="Zaremba-Niedzwiedzka K."/>
            <person name="Martijn J."/>
            <person name="Lind A.E."/>
            <person name="van Eijk R."/>
            <person name="Schleper C."/>
            <person name="Guy L."/>
            <person name="Ettema T.J."/>
        </authorList>
    </citation>
    <scope>NUCLEOTIDE SEQUENCE</scope>
</reference>